<dbReference type="PANTHER" id="PTHR31859:SF1">
    <property type="entry name" value="TETRATRICOPEPTIDE REPEAT PROTEIN 39C"/>
    <property type="match status" value="1"/>
</dbReference>
<reference evidence="7" key="1">
    <citation type="journal article" date="2023" name="Mol. Phylogenet. Evol.">
        <title>Genome-scale phylogeny and comparative genomics of the fungal order Sordariales.</title>
        <authorList>
            <person name="Hensen N."/>
            <person name="Bonometti L."/>
            <person name="Westerberg I."/>
            <person name="Brannstrom I.O."/>
            <person name="Guillou S."/>
            <person name="Cros-Aarteil S."/>
            <person name="Calhoun S."/>
            <person name="Haridas S."/>
            <person name="Kuo A."/>
            <person name="Mondo S."/>
            <person name="Pangilinan J."/>
            <person name="Riley R."/>
            <person name="LaButti K."/>
            <person name="Andreopoulos B."/>
            <person name="Lipzen A."/>
            <person name="Chen C."/>
            <person name="Yan M."/>
            <person name="Daum C."/>
            <person name="Ng V."/>
            <person name="Clum A."/>
            <person name="Steindorff A."/>
            <person name="Ohm R.A."/>
            <person name="Martin F."/>
            <person name="Silar P."/>
            <person name="Natvig D.O."/>
            <person name="Lalanne C."/>
            <person name="Gautier V."/>
            <person name="Ament-Velasquez S.L."/>
            <person name="Kruys A."/>
            <person name="Hutchinson M.I."/>
            <person name="Powell A.J."/>
            <person name="Barry K."/>
            <person name="Miller A.N."/>
            <person name="Grigoriev I.V."/>
            <person name="Debuchy R."/>
            <person name="Gladieux P."/>
            <person name="Hiltunen Thoren M."/>
            <person name="Johannesson H."/>
        </authorList>
    </citation>
    <scope>NUCLEOTIDE SEQUENCE</scope>
    <source>
        <strain evidence="7">PSN309</strain>
    </source>
</reference>
<dbReference type="EMBL" id="MU864390">
    <property type="protein sequence ID" value="KAK4188250.1"/>
    <property type="molecule type" value="Genomic_DNA"/>
</dbReference>
<dbReference type="GO" id="GO:0005741">
    <property type="term" value="C:mitochondrial outer membrane"/>
    <property type="evidence" value="ECO:0007669"/>
    <property type="project" value="TreeGrafter"/>
</dbReference>
<feature type="region of interest" description="Disordered" evidence="5">
    <location>
        <begin position="334"/>
        <end position="356"/>
    </location>
</feature>
<dbReference type="GO" id="GO:0005634">
    <property type="term" value="C:nucleus"/>
    <property type="evidence" value="ECO:0007669"/>
    <property type="project" value="TreeGrafter"/>
</dbReference>
<dbReference type="Pfam" id="PF10300">
    <property type="entry name" value="Iml2-TPR_39"/>
    <property type="match status" value="1"/>
</dbReference>
<dbReference type="InterPro" id="IPR019412">
    <property type="entry name" value="IML2/TPR_39"/>
</dbReference>
<evidence type="ECO:0000256" key="3">
    <source>
        <dbReference type="ARBA" id="ARBA00019539"/>
    </source>
</evidence>
<evidence type="ECO:0000313" key="7">
    <source>
        <dbReference type="EMBL" id="KAK4188250.1"/>
    </source>
</evidence>
<feature type="compositionally biased region" description="Basic residues" evidence="5">
    <location>
        <begin position="47"/>
        <end position="57"/>
    </location>
</feature>
<comment type="subunit">
    <text evidence="1">Interacts with lipid droplet proteins.</text>
</comment>
<organism evidence="7 8">
    <name type="scientific">Podospora australis</name>
    <dbReference type="NCBI Taxonomy" id="1536484"/>
    <lineage>
        <taxon>Eukaryota</taxon>
        <taxon>Fungi</taxon>
        <taxon>Dikarya</taxon>
        <taxon>Ascomycota</taxon>
        <taxon>Pezizomycotina</taxon>
        <taxon>Sordariomycetes</taxon>
        <taxon>Sordariomycetidae</taxon>
        <taxon>Sordariales</taxon>
        <taxon>Podosporaceae</taxon>
        <taxon>Podospora</taxon>
    </lineage>
</organism>
<evidence type="ECO:0000313" key="8">
    <source>
        <dbReference type="Proteomes" id="UP001302126"/>
    </source>
</evidence>
<feature type="transmembrane region" description="Helical" evidence="6">
    <location>
        <begin position="391"/>
        <end position="414"/>
    </location>
</feature>
<keyword evidence="6" id="KW-0472">Membrane</keyword>
<keyword evidence="6" id="KW-0812">Transmembrane</keyword>
<name>A0AAN6WU59_9PEZI</name>
<evidence type="ECO:0000256" key="5">
    <source>
        <dbReference type="SAM" id="MobiDB-lite"/>
    </source>
</evidence>
<accession>A0AAN6WU59</accession>
<evidence type="ECO:0000256" key="6">
    <source>
        <dbReference type="SAM" id="Phobius"/>
    </source>
</evidence>
<feature type="region of interest" description="Disordered" evidence="5">
    <location>
        <begin position="1"/>
        <end position="62"/>
    </location>
</feature>
<comment type="function">
    <text evidence="4">Inclusion body (IB) resident protein that interacts strongly with lipid droplet (LD) proteins. Involved in LD-mediated IB clearing after protein folding stress, probably by enabling access to the IBs of an LD-stored soluble sterol derivative that acts as a chaperone in inclusion clearing.</text>
</comment>
<protein>
    <recommendedName>
        <fullName evidence="2">Inclusion body clearance protein IML2</fullName>
    </recommendedName>
    <alternativeName>
        <fullName evidence="3">Inclusion body clearance protein iml2</fullName>
    </alternativeName>
</protein>
<dbReference type="PANTHER" id="PTHR31859">
    <property type="entry name" value="TETRATRICOPEPTIDE REPEAT PROTEIN 39 FAMILY MEMBER"/>
    <property type="match status" value="1"/>
</dbReference>
<proteinExistence type="predicted"/>
<feature type="region of interest" description="Disordered" evidence="5">
    <location>
        <begin position="238"/>
        <end position="266"/>
    </location>
</feature>
<feature type="compositionally biased region" description="Low complexity" evidence="5">
    <location>
        <begin position="22"/>
        <end position="46"/>
    </location>
</feature>
<comment type="caution">
    <text evidence="7">The sequence shown here is derived from an EMBL/GenBank/DDBJ whole genome shotgun (WGS) entry which is preliminary data.</text>
</comment>
<gene>
    <name evidence="7" type="ORF">QBC35DRAFT_207930</name>
</gene>
<keyword evidence="6" id="KW-1133">Transmembrane helix</keyword>
<dbReference type="Proteomes" id="UP001302126">
    <property type="component" value="Unassembled WGS sequence"/>
</dbReference>
<dbReference type="GO" id="GO:0005829">
    <property type="term" value="C:cytosol"/>
    <property type="evidence" value="ECO:0007669"/>
    <property type="project" value="TreeGrafter"/>
</dbReference>
<evidence type="ECO:0000256" key="2">
    <source>
        <dbReference type="ARBA" id="ARBA00018424"/>
    </source>
</evidence>
<evidence type="ECO:0000256" key="4">
    <source>
        <dbReference type="ARBA" id="ARBA00043897"/>
    </source>
</evidence>
<dbReference type="AlphaFoldDB" id="A0AAN6WU59"/>
<evidence type="ECO:0000256" key="1">
    <source>
        <dbReference type="ARBA" id="ARBA00011408"/>
    </source>
</evidence>
<sequence length="842" mass="92769">MSGLRSWFRGGSSSTANAAIIPPASKTSSTKQSSPAPSPTASTHSLSIRHRKDKKRNGGPSETQEILDMEHAMAAISLIMNDDIEGAEEGLRQRESTSTFHALGMGVSTFMRSILSFEKELMNEAATRLTETESRAWNDLKRAEKEAAKANGTSTGTGYWYSSKPAEPKSPVEGSATSAIYPPGSEFALVHAEAQLMNAVVAVMHESLTEALKGFYKLRKAFVTLDGIMEAEQRYLDSANPKADAPPYPRRKSFTEDPMPGSFDETEFAEYDDAPTPVPAAAGKTQAHVDEKAFVAAVDGALQTSQATATEPAAALDEKLAKLTVSTDSPDVFLTPSQSASVSPTKGSPQNGAQTPSSVSQFALLNAAGPDTGLFKSTVDVFVHSGANMCFGLLLLIISMVPPAFARLLYVIGFKGDRDRGVRMLWQSTKFPNINGAMAGLALLNYYNTFLGMADILPPEHDTTDNGTESEGSSEIEAVGYPKEKCTALLASMREQYPESRMWKLEEARMLANDRKVEQAIEMLKANTDSKMRQVAALNNFELSMSTMYAMDFPAMKDNFLRCVELNSWSHALYYYIAGSAEVEMYRDAFHRAQALTQGDKERAVLEKKAAQHKASAEKYLKKAPTTAGKKRFMARQLPFEVLVCRKLQKWEERAKTLGLDLIDAIAVSPAMEMIYLWNGSKRMSESLLERARGYLRWERCTAPADKLAKIKEEKDEVAIQLLTESALLRQLGRGAEAKALVEPLLTMDKTIFKGPTRDDYCQASAHYEVAAVAWMDVCNPDAWPKVPEQIDAFRKQRADECQLYLEKVSKWEGFVLDARLGMRVKTGSETVAWFKSQKGWA</sequence>
<reference evidence="7" key="2">
    <citation type="submission" date="2023-05" db="EMBL/GenBank/DDBJ databases">
        <authorList>
            <consortium name="Lawrence Berkeley National Laboratory"/>
            <person name="Steindorff A."/>
            <person name="Hensen N."/>
            <person name="Bonometti L."/>
            <person name="Westerberg I."/>
            <person name="Brannstrom I.O."/>
            <person name="Guillou S."/>
            <person name="Cros-Aarteil S."/>
            <person name="Calhoun S."/>
            <person name="Haridas S."/>
            <person name="Kuo A."/>
            <person name="Mondo S."/>
            <person name="Pangilinan J."/>
            <person name="Riley R."/>
            <person name="Labutti K."/>
            <person name="Andreopoulos B."/>
            <person name="Lipzen A."/>
            <person name="Chen C."/>
            <person name="Yanf M."/>
            <person name="Daum C."/>
            <person name="Ng V."/>
            <person name="Clum A."/>
            <person name="Ohm R."/>
            <person name="Martin F."/>
            <person name="Silar P."/>
            <person name="Natvig D."/>
            <person name="Lalanne C."/>
            <person name="Gautier V."/>
            <person name="Ament-Velasquez S.L."/>
            <person name="Kruys A."/>
            <person name="Hutchinson M.I."/>
            <person name="Powell A.J."/>
            <person name="Barry K."/>
            <person name="Miller A.N."/>
            <person name="Grigoriev I.V."/>
            <person name="Debuchy R."/>
            <person name="Gladieux P."/>
            <person name="Thoren M.H."/>
            <person name="Johannesson H."/>
        </authorList>
    </citation>
    <scope>NUCLEOTIDE SEQUENCE</scope>
    <source>
        <strain evidence="7">PSN309</strain>
    </source>
</reference>
<keyword evidence="8" id="KW-1185">Reference proteome</keyword>